<comment type="caution">
    <text evidence="1">The sequence shown here is derived from an EMBL/GenBank/DDBJ whole genome shotgun (WGS) entry which is preliminary data.</text>
</comment>
<accession>A0A4R3YRI5</accession>
<dbReference type="AlphaFoldDB" id="A0A4R3YRI5"/>
<organism evidence="1 2">
    <name type="scientific">Luteibacter rhizovicinus</name>
    <dbReference type="NCBI Taxonomy" id="242606"/>
    <lineage>
        <taxon>Bacteria</taxon>
        <taxon>Pseudomonadati</taxon>
        <taxon>Pseudomonadota</taxon>
        <taxon>Gammaproteobacteria</taxon>
        <taxon>Lysobacterales</taxon>
        <taxon>Rhodanobacteraceae</taxon>
        <taxon>Luteibacter</taxon>
    </lineage>
</organism>
<name>A0A4R3YRI5_9GAMM</name>
<reference evidence="1 2" key="1">
    <citation type="submission" date="2019-03" db="EMBL/GenBank/DDBJ databases">
        <title>Above-ground endophytic microbial communities from plants in different locations in the United States.</title>
        <authorList>
            <person name="Frank C."/>
        </authorList>
    </citation>
    <scope>NUCLEOTIDE SEQUENCE [LARGE SCALE GENOMIC DNA]</scope>
    <source>
        <strain evidence="1 2">LP_13_YM</strain>
    </source>
</reference>
<dbReference type="Proteomes" id="UP000295645">
    <property type="component" value="Unassembled WGS sequence"/>
</dbReference>
<protein>
    <submittedName>
        <fullName evidence="1">AhpC/TSA family protein</fullName>
    </submittedName>
</protein>
<evidence type="ECO:0000313" key="1">
    <source>
        <dbReference type="EMBL" id="TCV94986.1"/>
    </source>
</evidence>
<sequence length="173" mass="18593">MGSGITRTSASFASFVFSLRRDRARVLLFVAGVLFAHSAFAVTPLAADGVKALVAAPAKGERVIALWSLDCAYCEENLTALAKLQREHRDIDLVIVATDSIEQHEAIDARLKQAGLADVPSRAYADATPDRLNYLIDPAWGGETPRTLVIRADGTRQGYSGALDAKRLAKIAL</sequence>
<evidence type="ECO:0000313" key="2">
    <source>
        <dbReference type="Proteomes" id="UP000295645"/>
    </source>
</evidence>
<dbReference type="SUPFAM" id="SSF52833">
    <property type="entry name" value="Thioredoxin-like"/>
    <property type="match status" value="1"/>
</dbReference>
<dbReference type="EMBL" id="SMCS01000003">
    <property type="protein sequence ID" value="TCV94986.1"/>
    <property type="molecule type" value="Genomic_DNA"/>
</dbReference>
<gene>
    <name evidence="1" type="ORF">EC912_103479</name>
</gene>
<keyword evidence="2" id="KW-1185">Reference proteome</keyword>
<dbReference type="InterPro" id="IPR036249">
    <property type="entry name" value="Thioredoxin-like_sf"/>
</dbReference>
<dbReference type="Gene3D" id="3.40.30.10">
    <property type="entry name" value="Glutaredoxin"/>
    <property type="match status" value="1"/>
</dbReference>
<proteinExistence type="predicted"/>